<evidence type="ECO:0000313" key="3">
    <source>
        <dbReference type="Proteomes" id="UP001065322"/>
    </source>
</evidence>
<proteinExistence type="predicted"/>
<accession>A0ABY6ADQ4</accession>
<name>A0ABY6ADQ4_9GAMM</name>
<dbReference type="Proteomes" id="UP001065322">
    <property type="component" value="Chromosome"/>
</dbReference>
<feature type="signal peptide" evidence="1">
    <location>
        <begin position="1"/>
        <end position="17"/>
    </location>
</feature>
<keyword evidence="3" id="KW-1185">Reference proteome</keyword>
<sequence>MSSNIPLRILLSGLLGAGLAACSNDSSNSSSGSSTTMSGKVADGYLAGARVCLDLNANQVCDDGEPSTTSSSGGSFTITNATAEQIASAAIVVEIIVGETIDEDNPGTAINKTYTLTAPAGYGFVSPLTTMVQNEVREKGVTPDEAKASIQTRLGTSVDLEEDYVAGSDGGGNDAAEFERVHKVAQVTRAVMQQNIETVTQVLDGANVSFEDVLALIVSQVLEALETIGTAVDNSSGEFDADALVDSGVVDDAGIDPSVVEDDLAEREAERNASSVSIAGVLSGGGSLHFFESDEDNGQVSFYYGTVSSGGGSSVTVTDYRYNSSNGLWETQASESNSEQTCILSSGSWTCVSEDAETIAISGDSVVVSRGGLSVAQETISGIAVSLTDKRIQTYANDEYFSLALDPTAKFSTNATGYKLTFTRSNDYYELYKDNTASIADCWDGTANTEGPWAPTDTWCNNAFTRTGDGNAQTDGNAAAALSELISANAAVSPETPEDIKGTDLYGNDKSWLMEFVSGGTLNFYPFSYGEGGPTLGSKVSGSWVQKTVDGKTILQFTLPELVAAQGDFDRYDRVQFFTVHEGYVRRGYVAKAGSSSDDEWVFNDTARDDIKAAFDDDLLVSLVACTAGDADAALIGALDTAATGCSATAFISDDVAGKSLTSDFGIFTFAANNTGSYFGELGDDGQKYLDFTWSIDGSGYIVINTSTPNGDGTTLYLRMNIAKVEQNARQVSVVTLGLEADSEAGLDSASGDVRGEVWNIR</sequence>
<evidence type="ECO:0000256" key="1">
    <source>
        <dbReference type="SAM" id="SignalP"/>
    </source>
</evidence>
<organism evidence="2 3">
    <name type="scientific">Thalassolituus hydrocarboniclasticus</name>
    <dbReference type="NCBI Taxonomy" id="2742796"/>
    <lineage>
        <taxon>Bacteria</taxon>
        <taxon>Pseudomonadati</taxon>
        <taxon>Pseudomonadota</taxon>
        <taxon>Gammaproteobacteria</taxon>
        <taxon>Oceanospirillales</taxon>
        <taxon>Oceanospirillaceae</taxon>
        <taxon>Thalassolituus</taxon>
    </lineage>
</organism>
<dbReference type="RefSeq" id="WP_260997865.1">
    <property type="nucleotide sequence ID" value="NZ_CP054475.1"/>
</dbReference>
<evidence type="ECO:0000313" key="2">
    <source>
        <dbReference type="EMBL" id="UXD89194.1"/>
    </source>
</evidence>
<reference evidence="3" key="1">
    <citation type="submission" date="2020-06" db="EMBL/GenBank/DDBJ databases">
        <title>Thalassolituus marinus alknpb1M-1, a hydrocarbon-degrading bacterium isolated from the deep-sea overlying water using an in-situ strategy from the South China Sea basin.</title>
        <authorList>
            <person name="Dong C."/>
            <person name="Chen Y."/>
            <person name="Shao Z."/>
        </authorList>
    </citation>
    <scope>NUCLEOTIDE SEQUENCE [LARGE SCALE GENOMIC DNA]</scope>
    <source>
        <strain evidence="3">alknpb1M-1</strain>
    </source>
</reference>
<keyword evidence="1" id="KW-0732">Signal</keyword>
<protein>
    <recommendedName>
        <fullName evidence="4">DUF4347 domain-containing protein</fullName>
    </recommendedName>
</protein>
<dbReference type="EMBL" id="CP054475">
    <property type="protein sequence ID" value="UXD89194.1"/>
    <property type="molecule type" value="Genomic_DNA"/>
</dbReference>
<feature type="chain" id="PRO_5045189561" description="DUF4347 domain-containing protein" evidence="1">
    <location>
        <begin position="18"/>
        <end position="762"/>
    </location>
</feature>
<evidence type="ECO:0008006" key="4">
    <source>
        <dbReference type="Google" id="ProtNLM"/>
    </source>
</evidence>
<gene>
    <name evidence="2" type="ORF">HUF19_17915</name>
</gene>